<dbReference type="Proteomes" id="UP000663844">
    <property type="component" value="Unassembled WGS sequence"/>
</dbReference>
<dbReference type="Pfam" id="PF10537">
    <property type="entry name" value="WAC_Acf1_DNA_bd"/>
    <property type="match status" value="1"/>
</dbReference>
<dbReference type="GO" id="GO:0140801">
    <property type="term" value="F:histone H2AXY142 kinase activity"/>
    <property type="evidence" value="ECO:0007669"/>
    <property type="project" value="InterPro"/>
</dbReference>
<dbReference type="GO" id="GO:0042393">
    <property type="term" value="F:histone binding"/>
    <property type="evidence" value="ECO:0007669"/>
    <property type="project" value="TreeGrafter"/>
</dbReference>
<reference evidence="3" key="1">
    <citation type="submission" date="2021-02" db="EMBL/GenBank/DDBJ databases">
        <authorList>
            <person name="Nowell W R."/>
        </authorList>
    </citation>
    <scope>NUCLEOTIDE SEQUENCE</scope>
</reference>
<dbReference type="PROSITE" id="PS51136">
    <property type="entry name" value="WAC"/>
    <property type="match status" value="1"/>
</dbReference>
<organism evidence="3 5">
    <name type="scientific">Adineta steineri</name>
    <dbReference type="NCBI Taxonomy" id="433720"/>
    <lineage>
        <taxon>Eukaryota</taxon>
        <taxon>Metazoa</taxon>
        <taxon>Spiralia</taxon>
        <taxon>Gnathifera</taxon>
        <taxon>Rotifera</taxon>
        <taxon>Eurotatoria</taxon>
        <taxon>Bdelloidea</taxon>
        <taxon>Adinetida</taxon>
        <taxon>Adinetidae</taxon>
        <taxon>Adineta</taxon>
    </lineage>
</organism>
<proteinExistence type="predicted"/>
<evidence type="ECO:0000313" key="4">
    <source>
        <dbReference type="EMBL" id="CAF3993206.1"/>
    </source>
</evidence>
<dbReference type="EMBL" id="CAJOAY010002972">
    <property type="protein sequence ID" value="CAF3993206.1"/>
    <property type="molecule type" value="Genomic_DNA"/>
</dbReference>
<name>A0A818XDV0_9BILA</name>
<comment type="subcellular location">
    <subcellularLocation>
        <location evidence="1">Nucleus</location>
    </subcellularLocation>
</comment>
<evidence type="ECO:0000256" key="1">
    <source>
        <dbReference type="PROSITE-ProRule" id="PRU00475"/>
    </source>
</evidence>
<dbReference type="EMBL" id="CAJOAZ010000935">
    <property type="protein sequence ID" value="CAF3737840.1"/>
    <property type="molecule type" value="Genomic_DNA"/>
</dbReference>
<evidence type="ECO:0000313" key="5">
    <source>
        <dbReference type="Proteomes" id="UP000663844"/>
    </source>
</evidence>
<dbReference type="AlphaFoldDB" id="A0A818XDV0"/>
<dbReference type="InterPro" id="IPR047174">
    <property type="entry name" value="BAZ1B"/>
</dbReference>
<protein>
    <recommendedName>
        <fullName evidence="2">WAC domain-containing protein</fullName>
    </recommendedName>
</protein>
<dbReference type="PANTHER" id="PTHR46802:SF1">
    <property type="entry name" value="TYROSINE-PROTEIN KINASE BAZ1B"/>
    <property type="match status" value="1"/>
</dbReference>
<gene>
    <name evidence="4" type="ORF">OKA104_LOCUS29335</name>
    <name evidence="3" type="ORF">OXD698_LOCUS14690</name>
</gene>
<dbReference type="Proteomes" id="UP000663881">
    <property type="component" value="Unassembled WGS sequence"/>
</dbReference>
<keyword evidence="1" id="KW-0539">Nucleus</keyword>
<dbReference type="InterPro" id="IPR013136">
    <property type="entry name" value="WSTF_Acf1_Cbp146"/>
</dbReference>
<comment type="caution">
    <text evidence="3">The sequence shown here is derived from an EMBL/GenBank/DDBJ whole genome shotgun (WGS) entry which is preliminary data.</text>
</comment>
<dbReference type="PANTHER" id="PTHR46802">
    <property type="entry name" value="TYROSINE-PROTEIN KINASE BAZ1B"/>
    <property type="match status" value="1"/>
</dbReference>
<dbReference type="GO" id="GO:0006974">
    <property type="term" value="P:DNA damage response"/>
    <property type="evidence" value="ECO:0007669"/>
    <property type="project" value="TreeGrafter"/>
</dbReference>
<sequence>MPLFGRRLFHINENDIKEDNHDIYTIEHTGEEFHSKILYDKLKKIYDLERWTCECTWRAGLTHKEAYQSEIDIRKTLETIVPNYFNKPIFDIIYHSK</sequence>
<dbReference type="GO" id="GO:0090535">
    <property type="term" value="C:WICH complex"/>
    <property type="evidence" value="ECO:0007669"/>
    <property type="project" value="InterPro"/>
</dbReference>
<evidence type="ECO:0000313" key="3">
    <source>
        <dbReference type="EMBL" id="CAF3737840.1"/>
    </source>
</evidence>
<accession>A0A818XDV0</accession>
<evidence type="ECO:0000259" key="2">
    <source>
        <dbReference type="PROSITE" id="PS51136"/>
    </source>
</evidence>
<feature type="domain" description="WAC" evidence="2">
    <location>
        <begin position="21"/>
        <end position="97"/>
    </location>
</feature>